<name>A0A1W7AEB6_9STAP</name>
<accession>A0A1W7AEB6</accession>
<keyword evidence="4" id="KW-0413">Isomerase</keyword>
<dbReference type="EC" id="5.3.2.5" evidence="4"/>
<evidence type="ECO:0000259" key="2">
    <source>
        <dbReference type="Pfam" id="PF00016"/>
    </source>
</evidence>
<dbReference type="Pfam" id="PF00016">
    <property type="entry name" value="RuBisCO_large"/>
    <property type="match status" value="1"/>
</dbReference>
<comment type="similarity">
    <text evidence="1">Belongs to the RuBisCO large chain family.</text>
</comment>
<dbReference type="Pfam" id="PF02788">
    <property type="entry name" value="RuBisCO_large_N"/>
    <property type="match status" value="1"/>
</dbReference>
<feature type="domain" description="Ribulose bisphosphate carboxylase large subunit ferrodoxin-like N-terminal" evidence="3">
    <location>
        <begin position="7"/>
        <end position="104"/>
    </location>
</feature>
<dbReference type="AlphaFoldDB" id="A0A1W7AEB6"/>
<dbReference type="EMBL" id="CP021059">
    <property type="protein sequence ID" value="ARQ07949.1"/>
    <property type="molecule type" value="Genomic_DNA"/>
</dbReference>
<feature type="domain" description="Ribulose bisphosphate carboxylase large subunit C-terminal" evidence="2">
    <location>
        <begin position="115"/>
        <end position="373"/>
    </location>
</feature>
<dbReference type="KEGG" id="mcak:MCCS_23710"/>
<evidence type="ECO:0000259" key="3">
    <source>
        <dbReference type="Pfam" id="PF02788"/>
    </source>
</evidence>
<dbReference type="InterPro" id="IPR036376">
    <property type="entry name" value="RuBisCO_lsu_C_sf"/>
</dbReference>
<organism evidence="4 5">
    <name type="scientific">Macrococcoides canis</name>
    <dbReference type="NCBI Taxonomy" id="1855823"/>
    <lineage>
        <taxon>Bacteria</taxon>
        <taxon>Bacillati</taxon>
        <taxon>Bacillota</taxon>
        <taxon>Bacilli</taxon>
        <taxon>Bacillales</taxon>
        <taxon>Staphylococcaceae</taxon>
        <taxon>Macrococcoides</taxon>
    </lineage>
</organism>
<sequence length="389" mass="42713">MTLLQATYHIIKPDANIEKIAEKLAIGLTVGSWTDLSHQDQAILEKYKGQVISSQHIQDDVIEIIIGYPLHNFTYEFSSILTTTFGKLSLDGKVKLVDLTFPEELLAHFKGPALGIKGIRDLLDIHDRPLVMSIFKGIIGRDAEFFENQLRLQALSVDCIKDDEILYDVPELPFETRIKIAKRVLDEIYETTGRYVLYAVNLSGPVFQLKEKALRAKELGANALLFNVHTYGLDVLKEIRDLDLGLPIFAHPAFSGAICGSHDYGLSYPLLLSKLTRIAGADFILFPAPFGSVPLSKEDAALIVTEARNHLGNISVSFPVPSAGIHPGLVHSLIEHYGTDIVINAGGGVHGHPSGTTAGGQAFLEAIEYYYGGPEGTYFKEAKQIWGTS</sequence>
<dbReference type="SFLD" id="SFLDG00301">
    <property type="entry name" value="RuBisCO-like_proteins"/>
    <property type="match status" value="1"/>
</dbReference>
<keyword evidence="5" id="KW-1185">Reference proteome</keyword>
<reference evidence="4 5" key="1">
    <citation type="journal article" date="2017" name="Int. J. Syst. Evol. Microbiol.">
        <title>Macrococcus canis sp. nov., a skin bacterium associated with infections in dogs.</title>
        <authorList>
            <person name="Gobeli Brawand S."/>
            <person name="Cotting K."/>
            <person name="Gomez-Sanz E."/>
            <person name="Collaud A."/>
            <person name="Thomann A."/>
            <person name="Brodard I."/>
            <person name="Rodriguez-Campos S."/>
            <person name="Strauss C."/>
            <person name="Perreten V."/>
        </authorList>
    </citation>
    <scope>NUCLEOTIDE SEQUENCE [LARGE SCALE GENOMIC DNA]</scope>
    <source>
        <strain evidence="4 5">KM45013</strain>
    </source>
</reference>
<dbReference type="PANTHER" id="PTHR42704:SF17">
    <property type="entry name" value="RIBULOSE BISPHOSPHATE CARBOXYLASE LARGE CHAIN"/>
    <property type="match status" value="1"/>
</dbReference>
<dbReference type="InterPro" id="IPR017443">
    <property type="entry name" value="RuBisCO_lsu_fd_N"/>
</dbReference>
<evidence type="ECO:0000313" key="5">
    <source>
        <dbReference type="Proteomes" id="UP000194154"/>
    </source>
</evidence>
<dbReference type="InterPro" id="IPR000685">
    <property type="entry name" value="RuBisCO_lsu_C"/>
</dbReference>
<dbReference type="InterPro" id="IPR036422">
    <property type="entry name" value="RuBisCO_lsu_N_sf"/>
</dbReference>
<dbReference type="Proteomes" id="UP000194154">
    <property type="component" value="Chromosome"/>
</dbReference>
<dbReference type="STRING" id="1855823.MCCS_23710"/>
<dbReference type="GeneID" id="35296441"/>
<dbReference type="SFLD" id="SFLDS00014">
    <property type="entry name" value="RuBisCO"/>
    <property type="match status" value="1"/>
</dbReference>
<gene>
    <name evidence="4" type="primary">mtnW</name>
    <name evidence="4" type="ORF">MCCS_23710</name>
</gene>
<dbReference type="Gene3D" id="3.20.20.110">
    <property type="entry name" value="Ribulose bisphosphate carboxylase, large subunit, C-terminal domain"/>
    <property type="match status" value="1"/>
</dbReference>
<protein>
    <submittedName>
        <fullName evidence="4">2,3-diketo-5-methylthiopentyl-1-phosphate enolase</fullName>
        <ecNumber evidence="4">5.3.2.5</ecNumber>
    </submittedName>
</protein>
<dbReference type="Gene3D" id="3.30.70.150">
    <property type="entry name" value="RuBisCO large subunit, N-terminal domain"/>
    <property type="match status" value="1"/>
</dbReference>
<dbReference type="NCBIfam" id="NF007095">
    <property type="entry name" value="PRK09549.1"/>
    <property type="match status" value="1"/>
</dbReference>
<dbReference type="GO" id="GO:0015977">
    <property type="term" value="P:carbon fixation"/>
    <property type="evidence" value="ECO:0007669"/>
    <property type="project" value="InterPro"/>
</dbReference>
<dbReference type="InterPro" id="IPR033966">
    <property type="entry name" value="RuBisCO"/>
</dbReference>
<dbReference type="GO" id="GO:0043715">
    <property type="term" value="F:2,3-diketo-5-methylthiopentyl-1-phosphate enolase activity"/>
    <property type="evidence" value="ECO:0007669"/>
    <property type="project" value="UniProtKB-EC"/>
</dbReference>
<dbReference type="PANTHER" id="PTHR42704">
    <property type="entry name" value="RIBULOSE BISPHOSPHATE CARBOXYLASE"/>
    <property type="match status" value="1"/>
</dbReference>
<dbReference type="OrthoDB" id="9770811at2"/>
<dbReference type="GO" id="GO:0016984">
    <property type="term" value="F:ribulose-bisphosphate carboxylase activity"/>
    <property type="evidence" value="ECO:0007669"/>
    <property type="project" value="InterPro"/>
</dbReference>
<evidence type="ECO:0000313" key="4">
    <source>
        <dbReference type="EMBL" id="ARQ07949.1"/>
    </source>
</evidence>
<proteinExistence type="inferred from homology"/>
<dbReference type="GO" id="GO:0000287">
    <property type="term" value="F:magnesium ion binding"/>
    <property type="evidence" value="ECO:0007669"/>
    <property type="project" value="InterPro"/>
</dbReference>
<dbReference type="RefSeq" id="WP_157891123.1">
    <property type="nucleotide sequence ID" value="NZ_CBCRZA010000008.1"/>
</dbReference>
<dbReference type="SUPFAM" id="SSF51649">
    <property type="entry name" value="RuBisCo, C-terminal domain"/>
    <property type="match status" value="1"/>
</dbReference>
<dbReference type="SUPFAM" id="SSF54966">
    <property type="entry name" value="RuBisCO, large subunit, small (N-terminal) domain"/>
    <property type="match status" value="1"/>
</dbReference>
<evidence type="ECO:0000256" key="1">
    <source>
        <dbReference type="RuleBase" id="RU003834"/>
    </source>
</evidence>